<sequence>MFGYVAQFIYRYLLLNWDKKLSAFKYFILASSAQTVKMVEMNKQISRNLIIQASMPFFIYLSILFLLGIMLFKIDVSKWDWLQYYNIISSIPMFLPTVLNPIVSICIIQYYRKAFVNGFKRIVKFFKLCGQSVQ</sequence>
<keyword evidence="1" id="KW-0812">Transmembrane</keyword>
<keyword evidence="1" id="KW-1133">Transmembrane helix</keyword>
<evidence type="ECO:0000313" key="2">
    <source>
        <dbReference type="Proteomes" id="UP000050741"/>
    </source>
</evidence>
<dbReference type="Pfam" id="PF10317">
    <property type="entry name" value="7TM_GPCR_Srd"/>
    <property type="match status" value="1"/>
</dbReference>
<keyword evidence="1" id="KW-0472">Membrane</keyword>
<reference evidence="2" key="1">
    <citation type="submission" date="2014-05" db="EMBL/GenBank/DDBJ databases">
        <title>The genome and life-stage specific transcriptomes of Globodera pallida elucidate key aspects of plant parasitism by a cyst nematode.</title>
        <authorList>
            <person name="Cotton J.A."/>
            <person name="Lilley C.J."/>
            <person name="Jones L.M."/>
            <person name="Kikuchi T."/>
            <person name="Reid A.J."/>
            <person name="Thorpe P."/>
            <person name="Tsai I.J."/>
            <person name="Beasley H."/>
            <person name="Blok V."/>
            <person name="Cock P.J.A."/>
            <person name="Van den Akker S.E."/>
            <person name="Holroyd N."/>
            <person name="Hunt M."/>
            <person name="Mantelin S."/>
            <person name="Naghra H."/>
            <person name="Pain A."/>
            <person name="Palomares-Rius J.E."/>
            <person name="Zarowiecki M."/>
            <person name="Berriman M."/>
            <person name="Jones J.T."/>
            <person name="Urwin P.E."/>
        </authorList>
    </citation>
    <scope>NUCLEOTIDE SEQUENCE [LARGE SCALE GENOMIC DNA]</scope>
    <source>
        <strain evidence="2">Lindley</strain>
    </source>
</reference>
<dbReference type="WBParaSite" id="GPLIN_000066700">
    <property type="protein sequence ID" value="GPLIN_000066700"/>
    <property type="gene ID" value="GPLIN_000066700"/>
</dbReference>
<evidence type="ECO:0000313" key="3">
    <source>
        <dbReference type="WBParaSite" id="GPLIN_000066700"/>
    </source>
</evidence>
<proteinExistence type="predicted"/>
<keyword evidence="2" id="KW-1185">Reference proteome</keyword>
<dbReference type="AlphaFoldDB" id="A0A183BJ88"/>
<dbReference type="InterPro" id="IPR019421">
    <property type="entry name" value="7TM_GPCR_serpentine_rcpt_Srd"/>
</dbReference>
<accession>A0A183BJ88</accession>
<feature type="transmembrane region" description="Helical" evidence="1">
    <location>
        <begin position="49"/>
        <end position="72"/>
    </location>
</feature>
<organism evidence="2 3">
    <name type="scientific">Globodera pallida</name>
    <name type="common">Potato cyst nematode worm</name>
    <name type="synonym">Heterodera pallida</name>
    <dbReference type="NCBI Taxonomy" id="36090"/>
    <lineage>
        <taxon>Eukaryota</taxon>
        <taxon>Metazoa</taxon>
        <taxon>Ecdysozoa</taxon>
        <taxon>Nematoda</taxon>
        <taxon>Chromadorea</taxon>
        <taxon>Rhabditida</taxon>
        <taxon>Tylenchina</taxon>
        <taxon>Tylenchomorpha</taxon>
        <taxon>Tylenchoidea</taxon>
        <taxon>Heteroderidae</taxon>
        <taxon>Heteroderinae</taxon>
        <taxon>Globodera</taxon>
    </lineage>
</organism>
<reference evidence="3" key="2">
    <citation type="submission" date="2016-06" db="UniProtKB">
        <authorList>
            <consortium name="WormBaseParasite"/>
        </authorList>
    </citation>
    <scope>IDENTIFICATION</scope>
</reference>
<name>A0A183BJ88_GLOPA</name>
<protein>
    <submittedName>
        <fullName evidence="3">Serpentine receptor class gamma</fullName>
    </submittedName>
</protein>
<feature type="transmembrane region" description="Helical" evidence="1">
    <location>
        <begin position="84"/>
        <end position="111"/>
    </location>
</feature>
<evidence type="ECO:0000256" key="1">
    <source>
        <dbReference type="SAM" id="Phobius"/>
    </source>
</evidence>
<dbReference type="Proteomes" id="UP000050741">
    <property type="component" value="Unassembled WGS sequence"/>
</dbReference>